<dbReference type="AlphaFoldDB" id="A0A1A9MBK4"/>
<evidence type="ECO:0000313" key="1">
    <source>
        <dbReference type="EMBL" id="MEA5123274.1"/>
    </source>
</evidence>
<dbReference type="RefSeq" id="WP_064508826.1">
    <property type="nucleotide sequence ID" value="NZ_JAYFSN010000017.1"/>
</dbReference>
<dbReference type="EMBL" id="JAYFSO010000005">
    <property type="protein sequence ID" value="MEA5123274.1"/>
    <property type="molecule type" value="Genomic_DNA"/>
</dbReference>
<comment type="caution">
    <text evidence="2">The sequence shown here is derived from an EMBL/GenBank/DDBJ whole genome shotgun (WGS) entry which is preliminary data.</text>
</comment>
<gene>
    <name evidence="2" type="ORF">A7D17_15920</name>
    <name evidence="1" type="ORF">VB146_05200</name>
</gene>
<dbReference type="OrthoDB" id="9154618at2"/>
<proteinExistence type="predicted"/>
<sequence>MKIGLIAISALAVALLSGCLQPTKQPRADQIVDVSADRLFDFGAQADPTGSISVVRDIGMVGSGCLLGLYIDGKPAAHLNSGERATIALSVGRHVITSRSVGGRGLCGVNSEERQVARSHSLEIVVDPGQSRSYRIHTVLEGESSIEPAL</sequence>
<dbReference type="Proteomes" id="UP001303614">
    <property type="component" value="Unassembled WGS sequence"/>
</dbReference>
<name>A0A1A9MBK4_9XANT</name>
<protein>
    <recommendedName>
        <fullName evidence="5">3-isopropylmalate dehydratase</fullName>
    </recommendedName>
</protein>
<keyword evidence="4" id="KW-1185">Reference proteome</keyword>
<evidence type="ECO:0000313" key="2">
    <source>
        <dbReference type="EMBL" id="OAG67675.1"/>
    </source>
</evidence>
<reference evidence="2 3" key="1">
    <citation type="submission" date="2016-05" db="EMBL/GenBank/DDBJ databases">
        <title>Pathogenic, phenotypic and molecular characterisation of Xanthomonas nasturtii sp. nov. and Xanthomonas floridensis sp. nov., new species of Xanthomonas associated with watercress production in Florida.</title>
        <authorList>
            <person name="Vicente J.G."/>
            <person name="Rothwell S."/>
            <person name="Holub E.B."/>
            <person name="Studholme D.J."/>
        </authorList>
    </citation>
    <scope>NUCLEOTIDE SEQUENCE [LARGE SCALE GENOMIC DNA]</scope>
    <source>
        <strain evidence="2 3">WHRI 8848</strain>
    </source>
</reference>
<dbReference type="STRING" id="1843580.A7D17_15920"/>
<evidence type="ECO:0000313" key="3">
    <source>
        <dbReference type="Proteomes" id="UP000077659"/>
    </source>
</evidence>
<reference evidence="1 4" key="2">
    <citation type="submission" date="2023-12" db="EMBL/GenBank/DDBJ databases">
        <title>Genome sequencing of Xanthomonas floridensis.</title>
        <authorList>
            <person name="Greer S."/>
            <person name="Harrison J."/>
            <person name="Grant M."/>
            <person name="Vicente J."/>
            <person name="Studholme D."/>
        </authorList>
    </citation>
    <scope>NUCLEOTIDE SEQUENCE [LARGE SCALE GENOMIC DNA]</scope>
    <source>
        <strain evidence="1 4">WHRI 8848</strain>
    </source>
</reference>
<accession>A0A1A9MBK4</accession>
<evidence type="ECO:0008006" key="5">
    <source>
        <dbReference type="Google" id="ProtNLM"/>
    </source>
</evidence>
<dbReference type="PROSITE" id="PS51257">
    <property type="entry name" value="PROKAR_LIPOPROTEIN"/>
    <property type="match status" value="1"/>
</dbReference>
<evidence type="ECO:0000313" key="4">
    <source>
        <dbReference type="Proteomes" id="UP001303614"/>
    </source>
</evidence>
<dbReference type="EMBL" id="LXNG01000014">
    <property type="protein sequence ID" value="OAG67675.1"/>
    <property type="molecule type" value="Genomic_DNA"/>
</dbReference>
<dbReference type="Proteomes" id="UP000077659">
    <property type="component" value="Unassembled WGS sequence"/>
</dbReference>
<organism evidence="2 3">
    <name type="scientific">Xanthomonas floridensis</name>
    <dbReference type="NCBI Taxonomy" id="1843580"/>
    <lineage>
        <taxon>Bacteria</taxon>
        <taxon>Pseudomonadati</taxon>
        <taxon>Pseudomonadota</taxon>
        <taxon>Gammaproteobacteria</taxon>
        <taxon>Lysobacterales</taxon>
        <taxon>Lysobacteraceae</taxon>
        <taxon>Xanthomonas</taxon>
    </lineage>
</organism>